<organism evidence="1 2">
    <name type="scientific">Dentiscutata erythropus</name>
    <dbReference type="NCBI Taxonomy" id="1348616"/>
    <lineage>
        <taxon>Eukaryota</taxon>
        <taxon>Fungi</taxon>
        <taxon>Fungi incertae sedis</taxon>
        <taxon>Mucoromycota</taxon>
        <taxon>Glomeromycotina</taxon>
        <taxon>Glomeromycetes</taxon>
        <taxon>Diversisporales</taxon>
        <taxon>Gigasporaceae</taxon>
        <taxon>Dentiscutata</taxon>
    </lineage>
</organism>
<dbReference type="Proteomes" id="UP000789405">
    <property type="component" value="Unassembled WGS sequence"/>
</dbReference>
<dbReference type="OrthoDB" id="2464090at2759"/>
<dbReference type="EMBL" id="CAJVPY010003726">
    <property type="protein sequence ID" value="CAG8600041.1"/>
    <property type="molecule type" value="Genomic_DNA"/>
</dbReference>
<sequence>MCNWCCKKKNECPCSYPEYKKKFEYKKEKSPPENSRITVEETKRYSKSTSHNSYNCRYRKTEPFVKKFKCSFCSKLYFPKYHDEGFICWKYLPYDDPRCWNPNWYKDDENN</sequence>
<reference evidence="1" key="1">
    <citation type="submission" date="2021-06" db="EMBL/GenBank/DDBJ databases">
        <authorList>
            <person name="Kallberg Y."/>
            <person name="Tangrot J."/>
            <person name="Rosling A."/>
        </authorList>
    </citation>
    <scope>NUCLEOTIDE SEQUENCE</scope>
    <source>
        <strain evidence="1">MA453B</strain>
    </source>
</reference>
<proteinExistence type="predicted"/>
<evidence type="ECO:0000313" key="2">
    <source>
        <dbReference type="Proteomes" id="UP000789405"/>
    </source>
</evidence>
<protein>
    <submittedName>
        <fullName evidence="1">16227_t:CDS:1</fullName>
    </submittedName>
</protein>
<keyword evidence="2" id="KW-1185">Reference proteome</keyword>
<gene>
    <name evidence="1" type="ORF">DERYTH_LOCUS7596</name>
</gene>
<comment type="caution">
    <text evidence="1">The sequence shown here is derived from an EMBL/GenBank/DDBJ whole genome shotgun (WGS) entry which is preliminary data.</text>
</comment>
<dbReference type="AlphaFoldDB" id="A0A9N9CFL5"/>
<accession>A0A9N9CFL5</accession>
<evidence type="ECO:0000313" key="1">
    <source>
        <dbReference type="EMBL" id="CAG8600041.1"/>
    </source>
</evidence>
<name>A0A9N9CFL5_9GLOM</name>